<evidence type="ECO:0000313" key="4">
    <source>
        <dbReference type="WBParaSite" id="BXY_0693800.1"/>
    </source>
</evidence>
<sequence>MCSLRMAESRAQVVVDLRKENYGHITDLVKLEKGTMVVAFSGIPGIMASDIISATGSPEHISPVETLEEFDRLTPLFGQIRIKAQRREHLLFPVPTRNFIRTLDESEAEAYCGELKEKLNKLAHEVTVLPLQVALEKKDAAIAFLVNQKERNEEKCPCARPSASTT</sequence>
<dbReference type="EMBL" id="CAJFDI010000001">
    <property type="protein sequence ID" value="CAD5212106.1"/>
    <property type="molecule type" value="Genomic_DNA"/>
</dbReference>
<name>A0A1I7S1R0_BURXY</name>
<organism evidence="2 4">
    <name type="scientific">Bursaphelenchus xylophilus</name>
    <name type="common">Pinewood nematode worm</name>
    <name type="synonym">Aphelenchoides xylophilus</name>
    <dbReference type="NCBI Taxonomy" id="6326"/>
    <lineage>
        <taxon>Eukaryota</taxon>
        <taxon>Metazoa</taxon>
        <taxon>Ecdysozoa</taxon>
        <taxon>Nematoda</taxon>
        <taxon>Chromadorea</taxon>
        <taxon>Rhabditida</taxon>
        <taxon>Tylenchina</taxon>
        <taxon>Tylenchomorpha</taxon>
        <taxon>Aphelenchoidea</taxon>
        <taxon>Aphelenchoididae</taxon>
        <taxon>Bursaphelenchus</taxon>
    </lineage>
</organism>
<evidence type="ECO:0000313" key="3">
    <source>
        <dbReference type="Proteomes" id="UP000659654"/>
    </source>
</evidence>
<dbReference type="Proteomes" id="UP000095284">
    <property type="component" value="Unplaced"/>
</dbReference>
<reference evidence="1" key="2">
    <citation type="submission" date="2020-09" db="EMBL/GenBank/DDBJ databases">
        <authorList>
            <person name="Kikuchi T."/>
        </authorList>
    </citation>
    <scope>NUCLEOTIDE SEQUENCE</scope>
    <source>
        <strain evidence="1">Ka4C1</strain>
    </source>
</reference>
<gene>
    <name evidence="1" type="ORF">BXYJ_LOCUS2754</name>
</gene>
<reference evidence="4" key="1">
    <citation type="submission" date="2016-11" db="UniProtKB">
        <authorList>
            <consortium name="WormBaseParasite"/>
        </authorList>
    </citation>
    <scope>IDENTIFICATION</scope>
</reference>
<proteinExistence type="predicted"/>
<protein>
    <submittedName>
        <fullName evidence="1">(pine wood nematode) hypothetical protein</fullName>
    </submittedName>
</protein>
<evidence type="ECO:0000313" key="2">
    <source>
        <dbReference type="Proteomes" id="UP000095284"/>
    </source>
</evidence>
<dbReference type="AlphaFoldDB" id="A0A1I7S1R0"/>
<dbReference type="WBParaSite" id="BXY_0693800.1">
    <property type="protein sequence ID" value="BXY_0693800.1"/>
    <property type="gene ID" value="BXY_0693800"/>
</dbReference>
<evidence type="ECO:0000313" key="1">
    <source>
        <dbReference type="EMBL" id="CAD5212106.1"/>
    </source>
</evidence>
<dbReference type="Proteomes" id="UP000582659">
    <property type="component" value="Unassembled WGS sequence"/>
</dbReference>
<keyword evidence="3" id="KW-1185">Reference proteome</keyword>
<dbReference type="Proteomes" id="UP000659654">
    <property type="component" value="Unassembled WGS sequence"/>
</dbReference>
<accession>A0A1I7S1R0</accession>
<dbReference type="SMR" id="A0A1I7S1R0"/>
<dbReference type="EMBL" id="CAJFCV020000001">
    <property type="protein sequence ID" value="CAG9089811.1"/>
    <property type="molecule type" value="Genomic_DNA"/>
</dbReference>